<dbReference type="InterPro" id="IPR057939">
    <property type="entry name" value="TRF2_HOY1_PH"/>
</dbReference>
<comment type="subcellular location">
    <subcellularLocation>
        <location evidence="1 5 6">Nucleus</location>
    </subcellularLocation>
</comment>
<keyword evidence="3 5" id="KW-0371">Homeobox</keyword>
<organism evidence="9 10">
    <name type="scientific">Hesseltinella vesiculosa</name>
    <dbReference type="NCBI Taxonomy" id="101127"/>
    <lineage>
        <taxon>Eukaryota</taxon>
        <taxon>Fungi</taxon>
        <taxon>Fungi incertae sedis</taxon>
        <taxon>Mucoromycota</taxon>
        <taxon>Mucoromycotina</taxon>
        <taxon>Mucoromycetes</taxon>
        <taxon>Mucorales</taxon>
        <taxon>Cunninghamellaceae</taxon>
        <taxon>Hesseltinella</taxon>
    </lineage>
</organism>
<reference evidence="9 10" key="1">
    <citation type="submission" date="2016-07" db="EMBL/GenBank/DDBJ databases">
        <title>Pervasive Adenine N6-methylation of Active Genes in Fungi.</title>
        <authorList>
            <consortium name="DOE Joint Genome Institute"/>
            <person name="Mondo S.J."/>
            <person name="Dannebaum R.O."/>
            <person name="Kuo R.C."/>
            <person name="Labutti K."/>
            <person name="Haridas S."/>
            <person name="Kuo A."/>
            <person name="Salamov A."/>
            <person name="Ahrendt S.R."/>
            <person name="Lipzen A."/>
            <person name="Sullivan W."/>
            <person name="Andreopoulos W.B."/>
            <person name="Clum A."/>
            <person name="Lindquist E."/>
            <person name="Daum C."/>
            <person name="Ramamoorthy G.K."/>
            <person name="Gryganskyi A."/>
            <person name="Culley D."/>
            <person name="Magnuson J.K."/>
            <person name="James T.Y."/>
            <person name="O'Malley M.A."/>
            <person name="Stajich J.E."/>
            <person name="Spatafora J.W."/>
            <person name="Visel A."/>
            <person name="Grigoriev I.V."/>
        </authorList>
    </citation>
    <scope>NUCLEOTIDE SEQUENCE [LARGE SCALE GENOMIC DNA]</scope>
    <source>
        <strain evidence="9 10">NRRL 3301</strain>
    </source>
</reference>
<name>A0A1X2GIL0_9FUNG</name>
<evidence type="ECO:0000256" key="5">
    <source>
        <dbReference type="PROSITE-ProRule" id="PRU00108"/>
    </source>
</evidence>
<dbReference type="SUPFAM" id="SSF46689">
    <property type="entry name" value="Homeodomain-like"/>
    <property type="match status" value="1"/>
</dbReference>
<dbReference type="CDD" id="cd00086">
    <property type="entry name" value="homeodomain"/>
    <property type="match status" value="1"/>
</dbReference>
<dbReference type="Proteomes" id="UP000242146">
    <property type="component" value="Unassembled WGS sequence"/>
</dbReference>
<evidence type="ECO:0000256" key="3">
    <source>
        <dbReference type="ARBA" id="ARBA00023155"/>
    </source>
</evidence>
<proteinExistence type="predicted"/>
<evidence type="ECO:0000256" key="6">
    <source>
        <dbReference type="RuleBase" id="RU000682"/>
    </source>
</evidence>
<dbReference type="Pfam" id="PF00046">
    <property type="entry name" value="Homeodomain"/>
    <property type="match status" value="1"/>
</dbReference>
<sequence length="419" mass="46036">MTKAPATRPRKRTHLSGEQIASLQASFDSNPLPDATIRHRLAVYLGITERTVQIWFQNRRAKARKMEAGNTSAPAGTTPGGWAGAASGLTNPSPYRHPLLPSARQPAPRYQPTFCKMMTPDRFEKMQSAPPPPAIASAPTHGIRQRPRSASKPEPKSKSLVDTLPARAMSEDTARPLALANDGLAGAINVPAHVLRIGTWTRFASSAVDNWGLTCLCNQQELIWQIYANGQDFRIHVPFASVHQLSFGPVPEDPASAALQVQVDPSQLIFAMSLQGDEWVRCGDFSEDKQATHLYIHELQAPYELLQQAVLDIMTHVPELTSKWILSQSPSSACSTTSLDLCRDLTLSPSATPEPYMMQAMYQPLPVDRKSFDPSTSIMTLQAPFYYPVTNDPALLDSANTSPSYFQNLMFSDVINNLA</sequence>
<feature type="region of interest" description="Disordered" evidence="7">
    <location>
        <begin position="123"/>
        <end position="161"/>
    </location>
</feature>
<dbReference type="PANTHER" id="PTHR46123">
    <property type="entry name" value="MIX-TYPE HOMEOBOX GENE 1-RELATED"/>
    <property type="match status" value="1"/>
</dbReference>
<evidence type="ECO:0000313" key="10">
    <source>
        <dbReference type="Proteomes" id="UP000242146"/>
    </source>
</evidence>
<dbReference type="InterPro" id="IPR051306">
    <property type="entry name" value="Homeobox_regulator"/>
</dbReference>
<keyword evidence="10" id="KW-1185">Reference proteome</keyword>
<evidence type="ECO:0000256" key="7">
    <source>
        <dbReference type="SAM" id="MobiDB-lite"/>
    </source>
</evidence>
<dbReference type="PANTHER" id="PTHR46123:SF4">
    <property type="entry name" value="MIX-TYPE HOMEOBOX GENE 1-RELATED"/>
    <property type="match status" value="1"/>
</dbReference>
<dbReference type="SMART" id="SM00389">
    <property type="entry name" value="HOX"/>
    <property type="match status" value="1"/>
</dbReference>
<evidence type="ECO:0000256" key="1">
    <source>
        <dbReference type="ARBA" id="ARBA00004123"/>
    </source>
</evidence>
<dbReference type="GO" id="GO:0000981">
    <property type="term" value="F:DNA-binding transcription factor activity, RNA polymerase II-specific"/>
    <property type="evidence" value="ECO:0007669"/>
    <property type="project" value="InterPro"/>
</dbReference>
<dbReference type="PROSITE" id="PS00027">
    <property type="entry name" value="HOMEOBOX_1"/>
    <property type="match status" value="1"/>
</dbReference>
<feature type="DNA-binding region" description="Homeobox" evidence="5">
    <location>
        <begin position="8"/>
        <end position="67"/>
    </location>
</feature>
<evidence type="ECO:0000259" key="8">
    <source>
        <dbReference type="PROSITE" id="PS50071"/>
    </source>
</evidence>
<protein>
    <submittedName>
        <fullName evidence="9">Homeobox-domain-containing protein</fullName>
    </submittedName>
</protein>
<accession>A0A1X2GIL0</accession>
<gene>
    <name evidence="9" type="ORF">DM01DRAFT_1335673</name>
</gene>
<dbReference type="InterPro" id="IPR001356">
    <property type="entry name" value="HD"/>
</dbReference>
<dbReference type="GO" id="GO:0000977">
    <property type="term" value="F:RNA polymerase II transcription regulatory region sequence-specific DNA binding"/>
    <property type="evidence" value="ECO:0007669"/>
    <property type="project" value="TreeGrafter"/>
</dbReference>
<keyword evidence="2 5" id="KW-0238">DNA-binding</keyword>
<comment type="caution">
    <text evidence="9">The sequence shown here is derived from an EMBL/GenBank/DDBJ whole genome shotgun (WGS) entry which is preliminary data.</text>
</comment>
<dbReference type="STRING" id="101127.A0A1X2GIL0"/>
<dbReference type="EMBL" id="MCGT01000013">
    <property type="protein sequence ID" value="ORX54536.1"/>
    <property type="molecule type" value="Genomic_DNA"/>
</dbReference>
<dbReference type="Gene3D" id="1.10.10.60">
    <property type="entry name" value="Homeodomain-like"/>
    <property type="match status" value="1"/>
</dbReference>
<feature type="domain" description="Homeobox" evidence="8">
    <location>
        <begin position="6"/>
        <end position="66"/>
    </location>
</feature>
<evidence type="ECO:0000256" key="4">
    <source>
        <dbReference type="ARBA" id="ARBA00023242"/>
    </source>
</evidence>
<dbReference type="InterPro" id="IPR009057">
    <property type="entry name" value="Homeodomain-like_sf"/>
</dbReference>
<dbReference type="InterPro" id="IPR017970">
    <property type="entry name" value="Homeobox_CS"/>
</dbReference>
<dbReference type="AlphaFoldDB" id="A0A1X2GIL0"/>
<dbReference type="GO" id="GO:0005634">
    <property type="term" value="C:nucleus"/>
    <property type="evidence" value="ECO:0007669"/>
    <property type="project" value="UniProtKB-SubCell"/>
</dbReference>
<dbReference type="Pfam" id="PF24818">
    <property type="entry name" value="PH_TRF2_HOY1"/>
    <property type="match status" value="1"/>
</dbReference>
<dbReference type="OrthoDB" id="6159439at2759"/>
<evidence type="ECO:0000256" key="2">
    <source>
        <dbReference type="ARBA" id="ARBA00023125"/>
    </source>
</evidence>
<dbReference type="PROSITE" id="PS50071">
    <property type="entry name" value="HOMEOBOX_2"/>
    <property type="match status" value="1"/>
</dbReference>
<keyword evidence="4 5" id="KW-0539">Nucleus</keyword>
<evidence type="ECO:0000313" key="9">
    <source>
        <dbReference type="EMBL" id="ORX54536.1"/>
    </source>
</evidence>